<organism evidence="3 4">
    <name type="scientific">Tilletiaria anomala (strain ATCC 24038 / CBS 436.72 / UBC 951)</name>
    <dbReference type="NCBI Taxonomy" id="1037660"/>
    <lineage>
        <taxon>Eukaryota</taxon>
        <taxon>Fungi</taxon>
        <taxon>Dikarya</taxon>
        <taxon>Basidiomycota</taxon>
        <taxon>Ustilaginomycotina</taxon>
        <taxon>Exobasidiomycetes</taxon>
        <taxon>Georgefischeriales</taxon>
        <taxon>Tilletiariaceae</taxon>
        <taxon>Tilletiaria</taxon>
    </lineage>
</organism>
<dbReference type="AlphaFoldDB" id="A0A066VSM2"/>
<feature type="region of interest" description="Disordered" evidence="1">
    <location>
        <begin position="1068"/>
        <end position="1115"/>
    </location>
</feature>
<keyword evidence="2" id="KW-0472">Membrane</keyword>
<feature type="region of interest" description="Disordered" evidence="1">
    <location>
        <begin position="899"/>
        <end position="926"/>
    </location>
</feature>
<feature type="compositionally biased region" description="Low complexity" evidence="1">
    <location>
        <begin position="261"/>
        <end position="271"/>
    </location>
</feature>
<feature type="compositionally biased region" description="Basic and acidic residues" evidence="1">
    <location>
        <begin position="1102"/>
        <end position="1111"/>
    </location>
</feature>
<evidence type="ECO:0000256" key="1">
    <source>
        <dbReference type="SAM" id="MobiDB-lite"/>
    </source>
</evidence>
<feature type="region of interest" description="Disordered" evidence="1">
    <location>
        <begin position="742"/>
        <end position="784"/>
    </location>
</feature>
<keyword evidence="2" id="KW-1133">Transmembrane helix</keyword>
<feature type="compositionally biased region" description="Basic and acidic residues" evidence="1">
    <location>
        <begin position="514"/>
        <end position="529"/>
    </location>
</feature>
<evidence type="ECO:0000313" key="4">
    <source>
        <dbReference type="Proteomes" id="UP000027361"/>
    </source>
</evidence>
<feature type="compositionally biased region" description="Gly residues" evidence="1">
    <location>
        <begin position="853"/>
        <end position="863"/>
    </location>
</feature>
<dbReference type="Proteomes" id="UP000027361">
    <property type="component" value="Unassembled WGS sequence"/>
</dbReference>
<feature type="compositionally biased region" description="Low complexity" evidence="1">
    <location>
        <begin position="92"/>
        <end position="114"/>
    </location>
</feature>
<dbReference type="OrthoDB" id="3367059at2759"/>
<dbReference type="STRING" id="1037660.A0A066VSM2"/>
<feature type="transmembrane region" description="Helical" evidence="2">
    <location>
        <begin position="1001"/>
        <end position="1028"/>
    </location>
</feature>
<feature type="compositionally biased region" description="Low complexity" evidence="1">
    <location>
        <begin position="206"/>
        <end position="228"/>
    </location>
</feature>
<accession>A0A066VSM2</accession>
<sequence length="1157" mass="120605">MDPHNHLGPSSTPDRDDLASIHSFATTASSSSSFSTSSSMISDLGSSFGFPRFYSSSSSTAAANPTSGVPSTGAGSRGGIGSGLFLPHHASTTDLGGQDSTSGGSGSGAHSPTGYIPVANGSRSAVSTAPTSPRQSISSQTRLMSRDWAPSPLEQLDEGSTPSSKAKGKAKARTEADEQQHPEAVWSLATWSPSTRGSSTNKKQKTISASSGSSSHGLSSPSSSTLGTTGTGSSGKTVEPAHASCSSARVKKKQADDAAPSSSSTTEWWESVLGPSHLAERLKMSGRAGAAMSASASTSALSHASSGSRGMASRTATAKVYSLAPEEYLDTSGIFAYVRGERSSSRPPLSPADTDPSGAERSTSTPRRVAAAAMSLPPSPHASSCTGSSELCRMRSSSARRVRSRSTVRAAHLLSDSMHTASAAMYEALDSAAVPYSPATSGSQTGLGITAFSLGPALDDGAGAGTVGDRGWQTGEFLPPTRNDICKSAMAAAKHLSAKSVQAQQLAHAATAAGKKEKGGGKKELKKGAGETMDEGTVEGRERDQGQEAALAIAAAKDTDDSAPTAAVDQQRHRTKGPPVQRASSATANVPPSRSIILAVEPLSLPAPAETADATAIAAAHFKRSFRTRSVAAAGEPSSGCKREREWHSLDIAYTGRFDRHTSGRRVRIVSDDGSFFHWPSPVPGSAPRTSVGSPCASTLAFPAGSPASPARFNTPDTSSGDEDREREQLLSALAHFGPVAIGGDDDGDHDGMQPSSAATSWWSTKTTTARTTMQTSVRTKARADSMYSVSSAADARHPSQQHNFRSQAHCNGVAFGSNSQIPACTAATTMASAFTQSQRPRTVSLSAKEGDGGGGSGSGRGTGAMYGTFPRSTRVSPPVSASGSPNDFTNAFERQQAELRKARKHRRAGQHPPVSMSAPGSRRQSFYGGAPSLADAFGLGGGEYDFAQPRSRSSMSSTIGIGADLAVLRRLDVAHHQLMNTGQLAKTLTRQISTPLKPLLHFWLAASISSVALVSLVAFVMLSYVLTVWDDLSARSRSVGQAAGQARRNIQASVHWGRTMLSFTPSPLSSSFPRNVEPARGGYDDHHDYYDDGDTAGANSDTRRSSERADSSTNARRRRFSLWSMFTSSKSKSSSEDPTLRNGRARRNAEHEAHRQ</sequence>
<feature type="non-terminal residue" evidence="3">
    <location>
        <position position="1157"/>
    </location>
</feature>
<dbReference type="EMBL" id="JMSN01000076">
    <property type="protein sequence ID" value="KDN41799.1"/>
    <property type="molecule type" value="Genomic_DNA"/>
</dbReference>
<protein>
    <submittedName>
        <fullName evidence="3">Uncharacterized protein</fullName>
    </submittedName>
</protein>
<keyword evidence="4" id="KW-1185">Reference proteome</keyword>
<name>A0A066VSM2_TILAU</name>
<dbReference type="RefSeq" id="XP_013241855.1">
    <property type="nucleotide sequence ID" value="XM_013386401.1"/>
</dbReference>
<keyword evidence="2" id="KW-0812">Transmembrane</keyword>
<feature type="region of interest" description="Disordered" evidence="1">
    <location>
        <begin position="509"/>
        <end position="590"/>
    </location>
</feature>
<feature type="compositionally biased region" description="Polar residues" evidence="1">
    <location>
        <begin position="836"/>
        <end position="846"/>
    </location>
</feature>
<dbReference type="HOGENOM" id="CLU_275795_0_0_1"/>
<gene>
    <name evidence="3" type="ORF">K437DRAFT_170924</name>
</gene>
<feature type="compositionally biased region" description="Low complexity" evidence="1">
    <location>
        <begin position="285"/>
        <end position="308"/>
    </location>
</feature>
<reference evidence="3 4" key="1">
    <citation type="submission" date="2014-05" db="EMBL/GenBank/DDBJ databases">
        <title>Draft genome sequence of a rare smut relative, Tilletiaria anomala UBC 951.</title>
        <authorList>
            <consortium name="DOE Joint Genome Institute"/>
            <person name="Toome M."/>
            <person name="Kuo A."/>
            <person name="Henrissat B."/>
            <person name="Lipzen A."/>
            <person name="Tritt A."/>
            <person name="Yoshinaga Y."/>
            <person name="Zane M."/>
            <person name="Barry K."/>
            <person name="Grigoriev I.V."/>
            <person name="Spatafora J.W."/>
            <person name="Aimea M.C."/>
        </authorList>
    </citation>
    <scope>NUCLEOTIDE SEQUENCE [LARGE SCALE GENOMIC DNA]</scope>
    <source>
        <strain evidence="3 4">UBC 951</strain>
    </source>
</reference>
<feature type="compositionally biased region" description="Low complexity" evidence="1">
    <location>
        <begin position="756"/>
        <end position="779"/>
    </location>
</feature>
<feature type="region of interest" description="Disordered" evidence="1">
    <location>
        <begin position="340"/>
        <end position="389"/>
    </location>
</feature>
<proteinExistence type="predicted"/>
<feature type="compositionally biased region" description="Low complexity" evidence="1">
    <location>
        <begin position="55"/>
        <end position="74"/>
    </location>
</feature>
<feature type="region of interest" description="Disordered" evidence="1">
    <location>
        <begin position="284"/>
        <end position="316"/>
    </location>
</feature>
<dbReference type="GeneID" id="25261824"/>
<feature type="compositionally biased region" description="Polar residues" evidence="1">
    <location>
        <begin position="121"/>
        <end position="143"/>
    </location>
</feature>
<feature type="region of interest" description="Disordered" evidence="1">
    <location>
        <begin position="682"/>
        <end position="727"/>
    </location>
</feature>
<feature type="compositionally biased region" description="Basic and acidic residues" evidence="1">
    <location>
        <begin position="172"/>
        <end position="181"/>
    </location>
</feature>
<evidence type="ECO:0000256" key="2">
    <source>
        <dbReference type="SAM" id="Phobius"/>
    </source>
</evidence>
<feature type="region of interest" description="Disordered" evidence="1">
    <location>
        <begin position="836"/>
        <end position="863"/>
    </location>
</feature>
<feature type="region of interest" description="Disordered" evidence="1">
    <location>
        <begin position="55"/>
        <end position="272"/>
    </location>
</feature>
<feature type="compositionally biased region" description="Basic and acidic residues" evidence="1">
    <location>
        <begin position="1148"/>
        <end position="1157"/>
    </location>
</feature>
<comment type="caution">
    <text evidence="3">The sequence shown here is derived from an EMBL/GenBank/DDBJ whole genome shotgun (WGS) entry which is preliminary data.</text>
</comment>
<dbReference type="OMA" id="REREWHS"/>
<feature type="compositionally biased region" description="Polar residues" evidence="1">
    <location>
        <begin position="189"/>
        <end position="201"/>
    </location>
</feature>
<feature type="region of interest" description="Disordered" evidence="1">
    <location>
        <begin position="1128"/>
        <end position="1157"/>
    </location>
</feature>
<feature type="compositionally biased region" description="Polar residues" evidence="1">
    <location>
        <begin position="688"/>
        <end position="697"/>
    </location>
</feature>
<evidence type="ECO:0000313" key="3">
    <source>
        <dbReference type="EMBL" id="KDN41799.1"/>
    </source>
</evidence>
<dbReference type="InParanoid" id="A0A066VSM2"/>
<feature type="region of interest" description="Disordered" evidence="1">
    <location>
        <begin position="1"/>
        <end position="20"/>
    </location>
</feature>